<dbReference type="EMBL" id="LN854183">
    <property type="protein sequence ID" value="CRY97665.1"/>
    <property type="molecule type" value="Genomic_DNA"/>
</dbReference>
<proteinExistence type="predicted"/>
<sequence length="68" mass="7511">MALDPIDGQDIVDRLRAKAAEAAEVASLKPYSQGEYDRGVMQGFELAAIYVEGALIDGLHKSELEYRR</sequence>
<reference evidence="1" key="2">
    <citation type="submission" date="2015-07" db="EMBL/GenBank/DDBJ databases">
        <title>Plasmids, circular viruses and viroids from rat gut.</title>
        <authorList>
            <person name="Jorgensen T.J."/>
            <person name="Hansen M.A."/>
            <person name="Xu Z."/>
            <person name="Tabak M.A."/>
            <person name="Sorensen S.J."/>
            <person name="Hansen L.H."/>
        </authorList>
    </citation>
    <scope>NUCLEOTIDE SEQUENCE</scope>
    <source>
        <strain evidence="1">RGFK1680</strain>
    </source>
</reference>
<dbReference type="AlphaFoldDB" id="A0A0H5Q8D4"/>
<accession>A0A0H5Q8D4</accession>
<organism evidence="1">
    <name type="scientific">uncultured prokaryote</name>
    <dbReference type="NCBI Taxonomy" id="198431"/>
    <lineage>
        <taxon>unclassified sequences</taxon>
        <taxon>environmental samples</taxon>
    </lineage>
</organism>
<reference evidence="1" key="1">
    <citation type="submission" date="2015-06" db="EMBL/GenBank/DDBJ databases">
        <authorList>
            <person name="Joergensen T."/>
        </authorList>
    </citation>
    <scope>NUCLEOTIDE SEQUENCE</scope>
    <source>
        <strain evidence="1">RGFK1680</strain>
    </source>
</reference>
<name>A0A0H5Q8D4_9ZZZZ</name>
<evidence type="ECO:0000313" key="1">
    <source>
        <dbReference type="EMBL" id="CRY97665.1"/>
    </source>
</evidence>
<protein>
    <submittedName>
        <fullName evidence="1">Uncharacterized protein</fullName>
    </submittedName>
</protein>